<keyword evidence="1" id="KW-0472">Membrane</keyword>
<keyword evidence="1" id="KW-1133">Transmembrane helix</keyword>
<keyword evidence="1" id="KW-0812">Transmembrane</keyword>
<evidence type="ECO:0000313" key="3">
    <source>
        <dbReference type="Proteomes" id="UP001057868"/>
    </source>
</evidence>
<feature type="transmembrane region" description="Helical" evidence="1">
    <location>
        <begin position="176"/>
        <end position="203"/>
    </location>
</feature>
<dbReference type="EMBL" id="BQXY01000002">
    <property type="protein sequence ID" value="GKU25038.1"/>
    <property type="molecule type" value="Genomic_DNA"/>
</dbReference>
<comment type="caution">
    <text evidence="2">The sequence shown here is derived from an EMBL/GenBank/DDBJ whole genome shotgun (WGS) entry which is preliminary data.</text>
</comment>
<evidence type="ECO:0000313" key="2">
    <source>
        <dbReference type="EMBL" id="GKU25038.1"/>
    </source>
</evidence>
<feature type="transmembrane region" description="Helical" evidence="1">
    <location>
        <begin position="141"/>
        <end position="164"/>
    </location>
</feature>
<dbReference type="InterPro" id="IPR021359">
    <property type="entry name" value="DUF2812"/>
</dbReference>
<sequence>MSGNLKKQAAIRKSNILNGSKETDDLIKIRKSLLFIFNPNKVGQWLEEMEAKGYRLDKINKRGNLFYFTRNEKRKTKYFIDFPNIIDKVYFRTYIKLGWKPMYNTRMIGGKMVIWMRTVDQGDVCSKSEFLNCNMKLPKNVFRVVTANLVNLIILVYFFINLVATVHKNIYRVDMFYIGLNTFFALLAFTFFYLLHGSVAYFIKLKNL</sequence>
<dbReference type="Proteomes" id="UP001057868">
    <property type="component" value="Unassembled WGS sequence"/>
</dbReference>
<accession>A0A9W6DAU6</accession>
<evidence type="ECO:0008006" key="4">
    <source>
        <dbReference type="Google" id="ProtNLM"/>
    </source>
</evidence>
<evidence type="ECO:0000256" key="1">
    <source>
        <dbReference type="SAM" id="Phobius"/>
    </source>
</evidence>
<protein>
    <recommendedName>
        <fullName evidence="4">DUF2812 domain-containing protein</fullName>
    </recommendedName>
</protein>
<gene>
    <name evidence="2" type="ORF">CFOLD11_18640</name>
</gene>
<proteinExistence type="predicted"/>
<dbReference type="Pfam" id="PF11193">
    <property type="entry name" value="DUF2812"/>
    <property type="match status" value="1"/>
</dbReference>
<organism evidence="2 3">
    <name type="scientific">Clostridium folliculivorans</name>
    <dbReference type="NCBI Taxonomy" id="2886038"/>
    <lineage>
        <taxon>Bacteria</taxon>
        <taxon>Bacillati</taxon>
        <taxon>Bacillota</taxon>
        <taxon>Clostridia</taxon>
        <taxon>Eubacteriales</taxon>
        <taxon>Clostridiaceae</taxon>
        <taxon>Clostridium</taxon>
    </lineage>
</organism>
<keyword evidence="3" id="KW-1185">Reference proteome</keyword>
<dbReference type="RefSeq" id="WP_261852008.1">
    <property type="nucleotide sequence ID" value="NZ_BQXY01000002.1"/>
</dbReference>
<dbReference type="AlphaFoldDB" id="A0A9W6DAU6"/>
<reference evidence="2" key="1">
    <citation type="journal article" date="2023" name="Int. J. Syst. Evol. Microbiol.">
        <title>&lt;i&gt;Clostridium folliculivorans&lt;/i&gt; sp. nov., isolated from soil samples of an organic paddy in Japan.</title>
        <authorList>
            <person name="Tazawa J."/>
            <person name="Kobayashi H."/>
            <person name="Tanizawa Y."/>
            <person name="Uchino A."/>
            <person name="Tanaka F."/>
            <person name="Urashima Y."/>
            <person name="Miura S."/>
            <person name="Sakamoto M."/>
            <person name="Ohkuma M."/>
            <person name="Tohno M."/>
        </authorList>
    </citation>
    <scope>NUCLEOTIDE SEQUENCE</scope>
    <source>
        <strain evidence="2">D1-1</strain>
    </source>
</reference>
<name>A0A9W6DAU6_9CLOT</name>